<evidence type="ECO:0000313" key="4">
    <source>
        <dbReference type="Proteomes" id="UP000434342"/>
    </source>
</evidence>
<feature type="region of interest" description="Disordered" evidence="1">
    <location>
        <begin position="255"/>
        <end position="282"/>
    </location>
</feature>
<keyword evidence="2" id="KW-1133">Transmembrane helix</keyword>
<dbReference type="Proteomes" id="UP000434342">
    <property type="component" value="Unassembled WGS sequence"/>
</dbReference>
<feature type="transmembrane region" description="Helical" evidence="2">
    <location>
        <begin position="38"/>
        <end position="60"/>
    </location>
</feature>
<dbReference type="InterPro" id="IPR010540">
    <property type="entry name" value="CmpB_TMEM229"/>
</dbReference>
<proteinExistence type="predicted"/>
<dbReference type="Pfam" id="PF06541">
    <property type="entry name" value="ABC_trans_CmpB"/>
    <property type="match status" value="1"/>
</dbReference>
<feature type="transmembrane region" description="Helical" evidence="2">
    <location>
        <begin position="154"/>
        <end position="174"/>
    </location>
</feature>
<accession>A0A6N7X779</accession>
<evidence type="ECO:0000256" key="2">
    <source>
        <dbReference type="SAM" id="Phobius"/>
    </source>
</evidence>
<feature type="compositionally biased region" description="Basic and acidic residues" evidence="1">
    <location>
        <begin position="255"/>
        <end position="265"/>
    </location>
</feature>
<comment type="caution">
    <text evidence="3">The sequence shown here is derived from an EMBL/GenBank/DDBJ whole genome shotgun (WGS) entry which is preliminary data.</text>
</comment>
<gene>
    <name evidence="3" type="ORF">FYJ69_00700</name>
</gene>
<name>A0A6N7X779_9ACTN</name>
<feature type="transmembrane region" description="Helical" evidence="2">
    <location>
        <begin position="115"/>
        <end position="134"/>
    </location>
</feature>
<reference evidence="3 4" key="1">
    <citation type="submission" date="2019-08" db="EMBL/GenBank/DDBJ databases">
        <title>In-depth cultivation of the pig gut microbiome towards novel bacterial diversity and tailored functional studies.</title>
        <authorList>
            <person name="Wylensek D."/>
            <person name="Hitch T.C.A."/>
            <person name="Clavel T."/>
        </authorList>
    </citation>
    <scope>NUCLEOTIDE SEQUENCE [LARGE SCALE GENOMIC DNA]</scope>
    <source>
        <strain evidence="3 4">WB01_CNA04</strain>
    </source>
</reference>
<evidence type="ECO:0000256" key="1">
    <source>
        <dbReference type="SAM" id="MobiDB-lite"/>
    </source>
</evidence>
<feature type="transmembrane region" description="Helical" evidence="2">
    <location>
        <begin position="72"/>
        <end position="94"/>
    </location>
</feature>
<protein>
    <submittedName>
        <fullName evidence="3">Putative ABC transporter permease</fullName>
    </submittedName>
</protein>
<sequence length="282" mass="30901">MDICSYVAWFGLFSILGWVYECTYCAIRTKRWDNRGFLFGPVCPIYGFGVSAVLIVAQAIASTGATSANVAWWQVFLCASAGSAVLEYTTSYVLEKCFHARWWDYSNVPLNLNGRICLPFALCFGAVGTLLYYFVCPLLGGATVSLPLTAWEVLALLTVGLMSADLALTLSALTDVTQRVERSRADFDAVMETAVDDLASGRRPLGADLEAAAHRTAEEMSLVQRRALKSIRSYTSEHREEGAARLRRAVARVESERLARKHADGRTNGASDTDSTDARDGR</sequence>
<dbReference type="RefSeq" id="WP_154539204.1">
    <property type="nucleotide sequence ID" value="NZ_VUND01000001.1"/>
</dbReference>
<organism evidence="3 4">
    <name type="scientific">Parafannyhessea umbonata</name>
    <dbReference type="NCBI Taxonomy" id="604330"/>
    <lineage>
        <taxon>Bacteria</taxon>
        <taxon>Bacillati</taxon>
        <taxon>Actinomycetota</taxon>
        <taxon>Coriobacteriia</taxon>
        <taxon>Coriobacteriales</taxon>
        <taxon>Atopobiaceae</taxon>
        <taxon>Parafannyhessea</taxon>
    </lineage>
</organism>
<keyword evidence="2" id="KW-0812">Transmembrane</keyword>
<dbReference type="AlphaFoldDB" id="A0A6N7X779"/>
<keyword evidence="2" id="KW-0472">Membrane</keyword>
<feature type="transmembrane region" description="Helical" evidence="2">
    <location>
        <begin position="6"/>
        <end position="26"/>
    </location>
</feature>
<dbReference type="EMBL" id="VUND01000001">
    <property type="protein sequence ID" value="MST59433.1"/>
    <property type="molecule type" value="Genomic_DNA"/>
</dbReference>
<evidence type="ECO:0000313" key="3">
    <source>
        <dbReference type="EMBL" id="MST59433.1"/>
    </source>
</evidence>